<dbReference type="EMBL" id="JAAOYM010000001">
    <property type="protein sequence ID" value="NIJ12653.1"/>
    <property type="molecule type" value="Genomic_DNA"/>
</dbReference>
<dbReference type="Pfam" id="PF19736">
    <property type="entry name" value="DUF6226"/>
    <property type="match status" value="1"/>
</dbReference>
<dbReference type="AlphaFoldDB" id="A0A7X5ZRA3"/>
<evidence type="ECO:0000313" key="2">
    <source>
        <dbReference type="Proteomes" id="UP000545493"/>
    </source>
</evidence>
<evidence type="ECO:0000313" key="1">
    <source>
        <dbReference type="EMBL" id="NIJ12653.1"/>
    </source>
</evidence>
<comment type="caution">
    <text evidence="1">The sequence shown here is derived from an EMBL/GenBank/DDBJ whole genome shotgun (WGS) entry which is preliminary data.</text>
</comment>
<dbReference type="Proteomes" id="UP000545493">
    <property type="component" value="Unassembled WGS sequence"/>
</dbReference>
<dbReference type="RefSeq" id="WP_167171711.1">
    <property type="nucleotide sequence ID" value="NZ_JAAOYM010000001.1"/>
</dbReference>
<name>A0A7X5ZRA3_9PSEU</name>
<sequence>METRLLLEAVTAEFGRTAATTPGWPDPHPDGAEPVEEEYSRCTEPGKYRILHARARAWTRALIDAGLATLEEVADPGDAWREVPSVTPETAIRVRPTRDGALCLLLGFASLSGVPDAVAIIGAAEPAVYLATVPDCGCDACDSGSDDLLSQFDEQVLSVVEGDFVHVTTKRGRVIGMRSGWSAEHRGDVRHVETILADARRGRSRYPTVHGAAWY</sequence>
<gene>
    <name evidence="1" type="ORF">FHU38_002997</name>
</gene>
<reference evidence="1 2" key="1">
    <citation type="submission" date="2020-03" db="EMBL/GenBank/DDBJ databases">
        <title>Sequencing the genomes of 1000 actinobacteria strains.</title>
        <authorList>
            <person name="Klenk H.-P."/>
        </authorList>
    </citation>
    <scope>NUCLEOTIDE SEQUENCE [LARGE SCALE GENOMIC DNA]</scope>
    <source>
        <strain evidence="1 2">DSM 45685</strain>
    </source>
</reference>
<protein>
    <submittedName>
        <fullName evidence="1">Uncharacterized protein</fullName>
    </submittedName>
</protein>
<accession>A0A7X5ZRA3</accession>
<keyword evidence="2" id="KW-1185">Reference proteome</keyword>
<dbReference type="InterPro" id="IPR045773">
    <property type="entry name" value="DUF6226"/>
</dbReference>
<organism evidence="1 2">
    <name type="scientific">Saccharomonospora amisosensis</name>
    <dbReference type="NCBI Taxonomy" id="1128677"/>
    <lineage>
        <taxon>Bacteria</taxon>
        <taxon>Bacillati</taxon>
        <taxon>Actinomycetota</taxon>
        <taxon>Actinomycetes</taxon>
        <taxon>Pseudonocardiales</taxon>
        <taxon>Pseudonocardiaceae</taxon>
        <taxon>Saccharomonospora</taxon>
    </lineage>
</organism>
<proteinExistence type="predicted"/>